<keyword evidence="1" id="KW-0472">Membrane</keyword>
<sequence>MELQVLKTLLVRFLEGDQLTEEEGEQLLAGIEELIEQHEEHLLVGTKYYIEEEKVLSELDLREVYWEVEMYYGRLEDDHDHHHHDHHELEPGKPDFLHKWGWLHALLTGLLAVLAYWLIRRYGL</sequence>
<dbReference type="OrthoDB" id="672161at2"/>
<organism evidence="2 3">
    <name type="scientific">Chitinophaga filiformis</name>
    <name type="common">Myxococcus filiformis</name>
    <name type="synonym">Flexibacter filiformis</name>
    <dbReference type="NCBI Taxonomy" id="104663"/>
    <lineage>
        <taxon>Bacteria</taxon>
        <taxon>Pseudomonadati</taxon>
        <taxon>Bacteroidota</taxon>
        <taxon>Chitinophagia</taxon>
        <taxon>Chitinophagales</taxon>
        <taxon>Chitinophagaceae</taxon>
        <taxon>Chitinophaga</taxon>
    </lineage>
</organism>
<keyword evidence="1" id="KW-1133">Transmembrane helix</keyword>
<name>A0A1G7Y169_CHIFI</name>
<dbReference type="RefSeq" id="WP_089835757.1">
    <property type="nucleotide sequence ID" value="NZ_FNBN01000007.1"/>
</dbReference>
<reference evidence="2 3" key="1">
    <citation type="submission" date="2016-10" db="EMBL/GenBank/DDBJ databases">
        <authorList>
            <person name="de Groot N.N."/>
        </authorList>
    </citation>
    <scope>NUCLEOTIDE SEQUENCE [LARGE SCALE GENOMIC DNA]</scope>
    <source>
        <strain evidence="2 3">DSM 527</strain>
    </source>
</reference>
<dbReference type="STRING" id="104663.SAMN04488121_107162"/>
<dbReference type="EMBL" id="FNBN01000007">
    <property type="protein sequence ID" value="SDG90134.1"/>
    <property type="molecule type" value="Genomic_DNA"/>
</dbReference>
<evidence type="ECO:0000256" key="1">
    <source>
        <dbReference type="SAM" id="Phobius"/>
    </source>
</evidence>
<accession>A0A1G7Y169</accession>
<protein>
    <submittedName>
        <fullName evidence="2">Uncharacterized protein</fullName>
    </submittedName>
</protein>
<dbReference type="Proteomes" id="UP000199045">
    <property type="component" value="Unassembled WGS sequence"/>
</dbReference>
<evidence type="ECO:0000313" key="2">
    <source>
        <dbReference type="EMBL" id="SDG90134.1"/>
    </source>
</evidence>
<feature type="transmembrane region" description="Helical" evidence="1">
    <location>
        <begin position="100"/>
        <end position="119"/>
    </location>
</feature>
<keyword evidence="1" id="KW-0812">Transmembrane</keyword>
<proteinExistence type="predicted"/>
<gene>
    <name evidence="2" type="ORF">SAMN04488121_107162</name>
</gene>
<evidence type="ECO:0000313" key="3">
    <source>
        <dbReference type="Proteomes" id="UP000199045"/>
    </source>
</evidence>
<dbReference type="AlphaFoldDB" id="A0A1G7Y169"/>